<feature type="transmembrane region" description="Helical" evidence="7">
    <location>
        <begin position="99"/>
        <end position="118"/>
    </location>
</feature>
<keyword evidence="5 7" id="KW-1133">Transmembrane helix</keyword>
<dbReference type="InterPro" id="IPR000620">
    <property type="entry name" value="EamA_dom"/>
</dbReference>
<evidence type="ECO:0000259" key="8">
    <source>
        <dbReference type="Pfam" id="PF00892"/>
    </source>
</evidence>
<feature type="domain" description="EamA" evidence="8">
    <location>
        <begin position="6"/>
        <end position="141"/>
    </location>
</feature>
<dbReference type="InterPro" id="IPR037185">
    <property type="entry name" value="EmrE-like"/>
</dbReference>
<dbReference type="RefSeq" id="WP_201375528.1">
    <property type="nucleotide sequence ID" value="NZ_BNJG01000003.1"/>
</dbReference>
<name>A0ABQ3V2Z6_9CHLR</name>
<dbReference type="InterPro" id="IPR050638">
    <property type="entry name" value="AA-Vitamin_Transporters"/>
</dbReference>
<keyword evidence="4 7" id="KW-0812">Transmembrane</keyword>
<comment type="similarity">
    <text evidence="2">Belongs to the EamA transporter family.</text>
</comment>
<feature type="transmembrane region" description="Helical" evidence="7">
    <location>
        <begin position="216"/>
        <end position="234"/>
    </location>
</feature>
<evidence type="ECO:0000256" key="5">
    <source>
        <dbReference type="ARBA" id="ARBA00022989"/>
    </source>
</evidence>
<dbReference type="Pfam" id="PF00892">
    <property type="entry name" value="EamA"/>
    <property type="match status" value="2"/>
</dbReference>
<feature type="transmembrane region" description="Helical" evidence="7">
    <location>
        <begin position="273"/>
        <end position="296"/>
    </location>
</feature>
<reference evidence="9 10" key="1">
    <citation type="journal article" date="2021" name="Int. J. Syst. Evol. Microbiol.">
        <title>Reticulibacter mediterranei gen. nov., sp. nov., within the new family Reticulibacteraceae fam. nov., and Ktedonospora formicarum gen. nov., sp. nov., Ktedonobacter robiniae sp. nov., Dictyobacter formicarum sp. nov. and Dictyobacter arantiisoli sp. nov., belonging to the class Ktedonobacteria.</title>
        <authorList>
            <person name="Yabe S."/>
            <person name="Zheng Y."/>
            <person name="Wang C.M."/>
            <person name="Sakai Y."/>
            <person name="Abe K."/>
            <person name="Yokota A."/>
            <person name="Donadio S."/>
            <person name="Cavaletti L."/>
            <person name="Monciardini P."/>
        </authorList>
    </citation>
    <scope>NUCLEOTIDE SEQUENCE [LARGE SCALE GENOMIC DNA]</scope>
    <source>
        <strain evidence="9 10">SOSP1-30</strain>
    </source>
</reference>
<evidence type="ECO:0000256" key="6">
    <source>
        <dbReference type="ARBA" id="ARBA00023136"/>
    </source>
</evidence>
<evidence type="ECO:0000256" key="7">
    <source>
        <dbReference type="SAM" id="Phobius"/>
    </source>
</evidence>
<feature type="transmembrane region" description="Helical" evidence="7">
    <location>
        <begin position="70"/>
        <end position="93"/>
    </location>
</feature>
<evidence type="ECO:0000256" key="3">
    <source>
        <dbReference type="ARBA" id="ARBA00022475"/>
    </source>
</evidence>
<comment type="caution">
    <text evidence="9">The sequence shown here is derived from an EMBL/GenBank/DDBJ whole genome shotgun (WGS) entry which is preliminary data.</text>
</comment>
<evidence type="ECO:0000256" key="1">
    <source>
        <dbReference type="ARBA" id="ARBA00004651"/>
    </source>
</evidence>
<evidence type="ECO:0000313" key="9">
    <source>
        <dbReference type="EMBL" id="GHO59332.1"/>
    </source>
</evidence>
<accession>A0ABQ3V2Z6</accession>
<dbReference type="PANTHER" id="PTHR32322">
    <property type="entry name" value="INNER MEMBRANE TRANSPORTER"/>
    <property type="match status" value="1"/>
</dbReference>
<feature type="transmembrane region" description="Helical" evidence="7">
    <location>
        <begin position="184"/>
        <end position="204"/>
    </location>
</feature>
<evidence type="ECO:0000256" key="2">
    <source>
        <dbReference type="ARBA" id="ARBA00007362"/>
    </source>
</evidence>
<feature type="domain" description="EamA" evidence="8">
    <location>
        <begin position="155"/>
        <end position="289"/>
    </location>
</feature>
<dbReference type="Proteomes" id="UP000654345">
    <property type="component" value="Unassembled WGS sequence"/>
</dbReference>
<organism evidence="9 10">
    <name type="scientific">Ktedonobacter robiniae</name>
    <dbReference type="NCBI Taxonomy" id="2778365"/>
    <lineage>
        <taxon>Bacteria</taxon>
        <taxon>Bacillati</taxon>
        <taxon>Chloroflexota</taxon>
        <taxon>Ktedonobacteria</taxon>
        <taxon>Ktedonobacterales</taxon>
        <taxon>Ktedonobacteraceae</taxon>
        <taxon>Ktedonobacter</taxon>
    </lineage>
</organism>
<gene>
    <name evidence="9" type="ORF">KSB_78070</name>
</gene>
<feature type="transmembrane region" description="Helical" evidence="7">
    <location>
        <begin position="152"/>
        <end position="172"/>
    </location>
</feature>
<protein>
    <submittedName>
        <fullName evidence="9">Membrane protein</fullName>
    </submittedName>
</protein>
<keyword evidence="10" id="KW-1185">Reference proteome</keyword>
<evidence type="ECO:0000256" key="4">
    <source>
        <dbReference type="ARBA" id="ARBA00022692"/>
    </source>
</evidence>
<comment type="subcellular location">
    <subcellularLocation>
        <location evidence="1">Cell membrane</location>
        <topology evidence="1">Multi-pass membrane protein</topology>
    </subcellularLocation>
</comment>
<keyword evidence="6 7" id="KW-0472">Membrane</keyword>
<proteinExistence type="inferred from homology"/>
<dbReference type="SUPFAM" id="SSF103481">
    <property type="entry name" value="Multidrug resistance efflux transporter EmrE"/>
    <property type="match status" value="2"/>
</dbReference>
<dbReference type="EMBL" id="BNJG01000003">
    <property type="protein sequence ID" value="GHO59332.1"/>
    <property type="molecule type" value="Genomic_DNA"/>
</dbReference>
<feature type="transmembrane region" description="Helical" evidence="7">
    <location>
        <begin position="35"/>
        <end position="58"/>
    </location>
</feature>
<sequence>MMVKIKGFLLTLATACMFGLGAVLGKMASSVLNPLLVTFLNFAVGGGLLLIFLLVRRIALFKRLERRDWLNLLLLVVFGTTLPACCVLYGLALTSAIKAGFLMQMQGISSVLFAVLFLRERLNWKQVGGMLLLLLGSLFVVMKTTQTSILSAFNLGDILVILGAIGFGYAILPAKALTGKIDSLPLTVWKLLISALMILPFLSLQPTAWPTYLSPFLLWLLPVYIISNFCIGYVTQQEGLKYLQAWESATTMQSTPIFSTFFAMLLLGDSLSLLQLVGGIIVLAGGCVIALGGANLSRKSLTRTSQVAPTGQEI</sequence>
<dbReference type="PANTHER" id="PTHR32322:SF18">
    <property type="entry name" value="S-ADENOSYLMETHIONINE_S-ADENOSYLHOMOCYSTEINE TRANSPORTER"/>
    <property type="match status" value="1"/>
</dbReference>
<keyword evidence="3" id="KW-1003">Cell membrane</keyword>
<evidence type="ECO:0000313" key="10">
    <source>
        <dbReference type="Proteomes" id="UP000654345"/>
    </source>
</evidence>